<feature type="transmembrane region" description="Helical" evidence="1">
    <location>
        <begin position="244"/>
        <end position="264"/>
    </location>
</feature>
<reference evidence="2 3" key="1">
    <citation type="submission" date="2019-08" db="EMBL/GenBank/DDBJ databases">
        <title>Complete genome sequence of Spiroplasma chinense CCH (DSM 19755).</title>
        <authorList>
            <person name="Shen H.-Y."/>
            <person name="Lin Y.-C."/>
            <person name="Chou L."/>
            <person name="Kuo C.-H."/>
        </authorList>
    </citation>
    <scope>NUCLEOTIDE SEQUENCE [LARGE SCALE GENOMIC DNA]</scope>
    <source>
        <strain evidence="2 3">CCH</strain>
    </source>
</reference>
<dbReference type="Proteomes" id="UP000323144">
    <property type="component" value="Chromosome"/>
</dbReference>
<feature type="transmembrane region" description="Helical" evidence="1">
    <location>
        <begin position="111"/>
        <end position="134"/>
    </location>
</feature>
<feature type="transmembrane region" description="Helical" evidence="1">
    <location>
        <begin position="183"/>
        <end position="203"/>
    </location>
</feature>
<keyword evidence="1" id="KW-1133">Transmembrane helix</keyword>
<feature type="transmembrane region" description="Helical" evidence="1">
    <location>
        <begin position="73"/>
        <end position="99"/>
    </location>
</feature>
<proteinExistence type="predicted"/>
<feature type="transmembrane region" description="Helical" evidence="1">
    <location>
        <begin position="337"/>
        <end position="361"/>
    </location>
</feature>
<gene>
    <name evidence="2" type="ORF">SCHIN_v1c11770</name>
</gene>
<feature type="transmembrane region" description="Helical" evidence="1">
    <location>
        <begin position="308"/>
        <end position="328"/>
    </location>
</feature>
<accession>A0A5B9Y5Y4</accession>
<keyword evidence="1" id="KW-0812">Transmembrane</keyword>
<organism evidence="2 3">
    <name type="scientific">Spiroplasma chinense</name>
    <dbReference type="NCBI Taxonomy" id="216932"/>
    <lineage>
        <taxon>Bacteria</taxon>
        <taxon>Bacillati</taxon>
        <taxon>Mycoplasmatota</taxon>
        <taxon>Mollicutes</taxon>
        <taxon>Entomoplasmatales</taxon>
        <taxon>Spiroplasmataceae</taxon>
        <taxon>Spiroplasma</taxon>
    </lineage>
</organism>
<keyword evidence="3" id="KW-1185">Reference proteome</keyword>
<keyword evidence="1" id="KW-0472">Membrane</keyword>
<name>A0A5B9Y5Y4_9MOLU</name>
<feature type="transmembrane region" description="Helical" evidence="1">
    <location>
        <begin position="412"/>
        <end position="430"/>
    </location>
</feature>
<dbReference type="RefSeq" id="WP_166508728.1">
    <property type="nucleotide sequence ID" value="NZ_CP043026.1"/>
</dbReference>
<sequence>MKLKNSSFKAIKSIRVSILSKSIKACLIFAFIFIPSIAFIGIVYANPNFKLYVNNFSTFREVFDKSIVPSKNLIFTLIWVGLGLVLLALIIIIFTKQLLVLIDKSIFWKNVHFVLIVTLLVCASICFAFAAYSYSLFYDLYVYLANVSQGDHVLDNEKMAQIAQKFSVNFAKTKNFKWSDENLTWWVCLFQILMVIIYFSAFYSNLDRKQDDEIESLASVKKNLDQSKVAKLIGRLSINNNKNVSIWLIISTMIVFIPQFIFVIKLSMQNSYIHSLLDWTFKAPYLLQVEDLNEFDRFKSLRFTVSHLPIIATGFLLATMCIFGLVYFKGIKATKGFFITQFVILFIELICVISVNTYVMYEINSIVKFWNDNGLIEKLSKYQDNFANIEDVRNNIFEQEVVKYPWLRGQQYVSQVLISVTFVIVTYTILGSKMKKLYKFPLNPIK</sequence>
<evidence type="ECO:0008006" key="4">
    <source>
        <dbReference type="Google" id="ProtNLM"/>
    </source>
</evidence>
<protein>
    <recommendedName>
        <fullName evidence="4">Transmembrane protein</fullName>
    </recommendedName>
</protein>
<evidence type="ECO:0000313" key="2">
    <source>
        <dbReference type="EMBL" id="QEH62370.1"/>
    </source>
</evidence>
<evidence type="ECO:0000313" key="3">
    <source>
        <dbReference type="Proteomes" id="UP000323144"/>
    </source>
</evidence>
<dbReference type="KEGG" id="schi:SCHIN_v1c11770"/>
<dbReference type="AlphaFoldDB" id="A0A5B9Y5Y4"/>
<feature type="transmembrane region" description="Helical" evidence="1">
    <location>
        <begin position="21"/>
        <end position="45"/>
    </location>
</feature>
<evidence type="ECO:0000256" key="1">
    <source>
        <dbReference type="SAM" id="Phobius"/>
    </source>
</evidence>
<dbReference type="EMBL" id="CP043026">
    <property type="protein sequence ID" value="QEH62370.1"/>
    <property type="molecule type" value="Genomic_DNA"/>
</dbReference>